<comment type="caution">
    <text evidence="1">The sequence shown here is derived from an EMBL/GenBank/DDBJ whole genome shotgun (WGS) entry which is preliminary data.</text>
</comment>
<keyword evidence="2" id="KW-1185">Reference proteome</keyword>
<reference evidence="2" key="1">
    <citation type="journal article" date="2019" name="Int. J. Syst. Evol. Microbiol.">
        <title>The Global Catalogue of Microorganisms (GCM) 10K type strain sequencing project: providing services to taxonomists for standard genome sequencing and annotation.</title>
        <authorList>
            <consortium name="The Broad Institute Genomics Platform"/>
            <consortium name="The Broad Institute Genome Sequencing Center for Infectious Disease"/>
            <person name="Wu L."/>
            <person name="Ma J."/>
        </authorList>
    </citation>
    <scope>NUCLEOTIDE SEQUENCE [LARGE SCALE GENOMIC DNA]</scope>
    <source>
        <strain evidence="2">KCTC 42247</strain>
    </source>
</reference>
<sequence length="359" mass="40715">MGIKQICVSIGCTLFLGTGSYAQTVQLSVALSPDMHNEETIDLYNESRNLRVSIPSSGKSTYKQNINLPDKGFYMLEQVGKLYLAPKNSLQITSDDTKQYIFKGKQATENELLAKLAVLRQQMLPENTSMPGVPTFKLLKQSVPDFLITVDAYKTAVAELVNSSEDSHFKELVIGDADSYSRVMLQGFSGSHGADSVLHEQAQLYFQNPASKNDPNYSFKHLRMRILPYYDDFLNEEDLETVRKAYTDHLDLNDKDLLQNSPSYAKIVSIISFSDMPIDEKRMQESYDKRFESIPEKFEDEQFVEEMQVQQGAEYLHFLHGLGLDIEGAYSHLKSLVTSQKVNERIDKLYAALKKPNSI</sequence>
<protein>
    <recommendedName>
        <fullName evidence="3">DUF4369 domain-containing protein</fullName>
    </recommendedName>
</protein>
<proteinExistence type="predicted"/>
<evidence type="ECO:0000313" key="1">
    <source>
        <dbReference type="EMBL" id="MFD2744315.1"/>
    </source>
</evidence>
<dbReference type="RefSeq" id="WP_066751487.1">
    <property type="nucleotide sequence ID" value="NZ_JBHUMB010000014.1"/>
</dbReference>
<dbReference type="Proteomes" id="UP001597418">
    <property type="component" value="Unassembled WGS sequence"/>
</dbReference>
<accession>A0ABW5UG98</accession>
<evidence type="ECO:0000313" key="2">
    <source>
        <dbReference type="Proteomes" id="UP001597418"/>
    </source>
</evidence>
<evidence type="ECO:0008006" key="3">
    <source>
        <dbReference type="Google" id="ProtNLM"/>
    </source>
</evidence>
<organism evidence="1 2">
    <name type="scientific">Sphingobacterium populi</name>
    <dbReference type="NCBI Taxonomy" id="1812824"/>
    <lineage>
        <taxon>Bacteria</taxon>
        <taxon>Pseudomonadati</taxon>
        <taxon>Bacteroidota</taxon>
        <taxon>Sphingobacteriia</taxon>
        <taxon>Sphingobacteriales</taxon>
        <taxon>Sphingobacteriaceae</taxon>
        <taxon>Sphingobacterium</taxon>
    </lineage>
</organism>
<name>A0ABW5UG98_9SPHI</name>
<dbReference type="EMBL" id="JBHUMB010000014">
    <property type="protein sequence ID" value="MFD2744315.1"/>
    <property type="molecule type" value="Genomic_DNA"/>
</dbReference>
<gene>
    <name evidence="1" type="ORF">ACFSQ6_13030</name>
</gene>